<dbReference type="SMART" id="SM00185">
    <property type="entry name" value="ARM"/>
    <property type="match status" value="8"/>
</dbReference>
<evidence type="ECO:0000256" key="8">
    <source>
        <dbReference type="ARBA" id="ARBA00023054"/>
    </source>
</evidence>
<feature type="compositionally biased region" description="Polar residues" evidence="11">
    <location>
        <begin position="225"/>
        <end position="235"/>
    </location>
</feature>
<dbReference type="InterPro" id="IPR011989">
    <property type="entry name" value="ARM-like"/>
</dbReference>
<keyword evidence="14" id="KW-1185">Reference proteome</keyword>
<feature type="repeat" description="ARM" evidence="9">
    <location>
        <begin position="679"/>
        <end position="706"/>
    </location>
</feature>
<dbReference type="Gene3D" id="1.25.10.10">
    <property type="entry name" value="Leucine-rich Repeat Variant"/>
    <property type="match status" value="1"/>
</dbReference>
<reference evidence="13" key="2">
    <citation type="submission" date="2025-08" db="UniProtKB">
        <authorList>
            <consortium name="Ensembl"/>
        </authorList>
    </citation>
    <scope>IDENTIFICATION</scope>
</reference>
<feature type="repeat" description="ARM" evidence="9">
    <location>
        <begin position="723"/>
        <end position="766"/>
    </location>
</feature>
<evidence type="ECO:0000256" key="7">
    <source>
        <dbReference type="ARBA" id="ARBA00022949"/>
    </source>
</evidence>
<feature type="repeat" description="ARM" evidence="9">
    <location>
        <begin position="981"/>
        <end position="1018"/>
    </location>
</feature>
<feature type="compositionally biased region" description="Low complexity" evidence="11">
    <location>
        <begin position="373"/>
        <end position="384"/>
    </location>
</feature>
<organism evidence="13 14">
    <name type="scientific">Cynoglossus semilaevis</name>
    <name type="common">Tongue sole</name>
    <dbReference type="NCBI Taxonomy" id="244447"/>
    <lineage>
        <taxon>Eukaryota</taxon>
        <taxon>Metazoa</taxon>
        <taxon>Chordata</taxon>
        <taxon>Craniata</taxon>
        <taxon>Vertebrata</taxon>
        <taxon>Euteleostomi</taxon>
        <taxon>Actinopterygii</taxon>
        <taxon>Neopterygii</taxon>
        <taxon>Teleostei</taxon>
        <taxon>Neoteleostei</taxon>
        <taxon>Acanthomorphata</taxon>
        <taxon>Carangaria</taxon>
        <taxon>Pleuronectiformes</taxon>
        <taxon>Pleuronectoidei</taxon>
        <taxon>Cynoglossidae</taxon>
        <taxon>Cynoglossinae</taxon>
        <taxon>Cynoglossus</taxon>
    </lineage>
</organism>
<keyword evidence="6" id="KW-0130">Cell adhesion</keyword>
<feature type="compositionally biased region" description="Polar residues" evidence="11">
    <location>
        <begin position="243"/>
        <end position="264"/>
    </location>
</feature>
<feature type="region of interest" description="Disordered" evidence="11">
    <location>
        <begin position="174"/>
        <end position="264"/>
    </location>
</feature>
<feature type="compositionally biased region" description="Low complexity" evidence="11">
    <location>
        <begin position="316"/>
        <end position="327"/>
    </location>
</feature>
<evidence type="ECO:0000256" key="10">
    <source>
        <dbReference type="SAM" id="Coils"/>
    </source>
</evidence>
<dbReference type="Ensembl" id="ENSCSET00000017254.1">
    <property type="protein sequence ID" value="ENSCSEP00000017041.1"/>
    <property type="gene ID" value="ENSCSEG00000010921.1"/>
</dbReference>
<evidence type="ECO:0000256" key="6">
    <source>
        <dbReference type="ARBA" id="ARBA00022889"/>
    </source>
</evidence>
<dbReference type="InterPro" id="IPR000225">
    <property type="entry name" value="Armadillo"/>
</dbReference>
<keyword evidence="8 10" id="KW-0175">Coiled coil</keyword>
<dbReference type="Proteomes" id="UP000265120">
    <property type="component" value="Chromosome 16"/>
</dbReference>
<dbReference type="GO" id="GO:0005634">
    <property type="term" value="C:nucleus"/>
    <property type="evidence" value="ECO:0007669"/>
    <property type="project" value="TreeGrafter"/>
</dbReference>
<dbReference type="PANTHER" id="PTHR10372:SF8">
    <property type="entry name" value="PLAKOPHILIN-4"/>
    <property type="match status" value="1"/>
</dbReference>
<evidence type="ECO:0000256" key="11">
    <source>
        <dbReference type="SAM" id="MobiDB-lite"/>
    </source>
</evidence>
<feature type="region of interest" description="Disordered" evidence="11">
    <location>
        <begin position="293"/>
        <end position="357"/>
    </location>
</feature>
<keyword evidence="7" id="KW-0965">Cell junction</keyword>
<feature type="region of interest" description="Disordered" evidence="11">
    <location>
        <begin position="891"/>
        <end position="918"/>
    </location>
</feature>
<evidence type="ECO:0000256" key="9">
    <source>
        <dbReference type="PROSITE-ProRule" id="PRU00259"/>
    </source>
</evidence>
<evidence type="ECO:0000256" key="5">
    <source>
        <dbReference type="ARBA" id="ARBA00022737"/>
    </source>
</evidence>
<keyword evidence="12" id="KW-0472">Membrane</keyword>
<dbReference type="SUPFAM" id="SSF48371">
    <property type="entry name" value="ARM repeat"/>
    <property type="match status" value="1"/>
</dbReference>
<name>A0A3P8VUP9_CYNSE</name>
<dbReference type="PANTHER" id="PTHR10372">
    <property type="entry name" value="PLAKOPHILLIN-RELATED"/>
    <property type="match status" value="1"/>
</dbReference>
<feature type="compositionally biased region" description="Polar residues" evidence="11">
    <location>
        <begin position="399"/>
        <end position="416"/>
    </location>
</feature>
<keyword evidence="12" id="KW-1133">Transmembrane helix</keyword>
<protein>
    <submittedName>
        <fullName evidence="13">Plakophilin 4</fullName>
    </submittedName>
</protein>
<dbReference type="Pfam" id="PF00514">
    <property type="entry name" value="Arm"/>
    <property type="match status" value="3"/>
</dbReference>
<proteinExistence type="inferred from homology"/>
<evidence type="ECO:0000256" key="4">
    <source>
        <dbReference type="ARBA" id="ARBA00022553"/>
    </source>
</evidence>
<dbReference type="FunFam" id="1.25.10.10:FF:000008">
    <property type="entry name" value="plakophilin-4 isoform X1"/>
    <property type="match status" value="1"/>
</dbReference>
<comment type="similarity">
    <text evidence="2">Belongs to the beta-catenin family.</text>
</comment>
<dbReference type="InterPro" id="IPR028435">
    <property type="entry name" value="Plakophilin/d_Catenin"/>
</dbReference>
<feature type="compositionally biased region" description="Polar residues" evidence="11">
    <location>
        <begin position="198"/>
        <end position="217"/>
    </location>
</feature>
<dbReference type="InParanoid" id="A0A3P8VUP9"/>
<dbReference type="InterPro" id="IPR016024">
    <property type="entry name" value="ARM-type_fold"/>
</dbReference>
<keyword evidence="5" id="KW-0677">Repeat</keyword>
<comment type="subcellular location">
    <subcellularLocation>
        <location evidence="1">Cell junction</location>
    </subcellularLocation>
</comment>
<dbReference type="GO" id="GO:0005886">
    <property type="term" value="C:plasma membrane"/>
    <property type="evidence" value="ECO:0007669"/>
    <property type="project" value="TreeGrafter"/>
</dbReference>
<feature type="compositionally biased region" description="Low complexity" evidence="11">
    <location>
        <begin position="1133"/>
        <end position="1146"/>
    </location>
</feature>
<keyword evidence="12" id="KW-0812">Transmembrane</keyword>
<dbReference type="GO" id="GO:0098609">
    <property type="term" value="P:cell-cell adhesion"/>
    <property type="evidence" value="ECO:0007669"/>
    <property type="project" value="InterPro"/>
</dbReference>
<feature type="compositionally biased region" description="Polar residues" evidence="11">
    <location>
        <begin position="297"/>
        <end position="307"/>
    </location>
</feature>
<keyword evidence="4" id="KW-0597">Phosphoprotein</keyword>
<dbReference type="GO" id="GO:0005912">
    <property type="term" value="C:adherens junction"/>
    <property type="evidence" value="ECO:0007669"/>
    <property type="project" value="TreeGrafter"/>
</dbReference>
<feature type="compositionally biased region" description="Low complexity" evidence="11">
    <location>
        <begin position="334"/>
        <end position="350"/>
    </location>
</feature>
<evidence type="ECO:0000313" key="13">
    <source>
        <dbReference type="Ensembl" id="ENSCSEP00000017041.1"/>
    </source>
</evidence>
<evidence type="ECO:0000256" key="2">
    <source>
        <dbReference type="ARBA" id="ARBA00005462"/>
    </source>
</evidence>
<dbReference type="GeneTree" id="ENSGT00940000155773"/>
<evidence type="ECO:0000256" key="12">
    <source>
        <dbReference type="SAM" id="Phobius"/>
    </source>
</evidence>
<keyword evidence="3" id="KW-0488">Methylation</keyword>
<reference evidence="13" key="3">
    <citation type="submission" date="2025-09" db="UniProtKB">
        <authorList>
            <consortium name="Ensembl"/>
        </authorList>
    </citation>
    <scope>IDENTIFICATION</scope>
</reference>
<accession>A0A3P8VUP9</accession>
<feature type="coiled-coil region" evidence="10">
    <location>
        <begin position="138"/>
        <end position="165"/>
    </location>
</feature>
<feature type="region of interest" description="Disordered" evidence="11">
    <location>
        <begin position="373"/>
        <end position="432"/>
    </location>
</feature>
<dbReference type="GO" id="GO:0005737">
    <property type="term" value="C:cytoplasm"/>
    <property type="evidence" value="ECO:0007669"/>
    <property type="project" value="TreeGrafter"/>
</dbReference>
<sequence>MTTQTLSFLNKILPSRSHQDCVYVKDTDVFIQGLVTLLHLYNVEHLLGVSTASALMSMMYNLLHAQSILLLICFLPTIWRLFALSHRHETLSVFFSLGHMACVGGMPAPDQSPVMEEGLLLNIRDTSTGRRMEKDTTANNILASVKEQELQFERLTRELEVERQIVANQLERCRLGSESPGGGSSSSSEKSLPWRITDASTSGDTKSRVTDSSQSPSYRIRTETEQVSLYSPEQSSLHERNSRSSTQMNSYSDSGYQDASSGYINSQNLGKADLRIQHSYPGAGTNTLMRNARAEGQASSQVPTVTSAVPGRAMRRVSSVPSRSHSPAYTSGMSPSRGSLRTSSSSAHGSPIVTEPKPFSSVYSTTLPSAQRAGTASVGSSGSAFTNHKNSPVALRRMGSTNSRSGSASRTTSPYQASAGSSSGRMGSPLTMIDNVNPPLTKQPTHSSPVRATMTAVPQHYSSTMPRSVLHNADPYGPQSYDIYERMARPDTLTDALVDDDIKAIRSSYASQHSQLGQDMRSAMSPDRHIAPIYEDRTFQGPLYRSPSHTQQGTLYRSPSGVGSLRRTSSQRSAMTYQRNNYALNTTTYADPYRSAQYRPSDPNYGRQAVIMDDAATRSPSIDSIQKDPREFAWRDPELTEVIHMLQHHFPSVQANAAAYLQHLCFGDNRIKAEVCRLGGIKHLVDLLDHKVLDVQKNSCGALRNLVYGKAMDDNKVAVRNAGGIPALLRLLRKSVDAEVRELVTGVLWNLSSCDAVKMTIIRDALTTLTNTVIIPHSGWSNSTFDDDHKLKFHSSLVLRNTTGCLRNLSSAGEEARKQMRTCEGLVDSLLYVIKACVNTSDFDSKIVENCICTLRNLSYRLELEMAPSRLIGGQEVDGLLDSESANKEEDSSCWGRKKKKKKKSSQEDSWDGVGPIPGISKSPKGAEMLWHPAVVKPYLTLLAESSNPATLEGAAGSLQNLSAGNWKFAAYIRAAVRKEKGLPILVELLRMDNDRVVCSVATALRNMALDVRNKELIGKYAMRDLVNRLPGGNTTLLSDETVAAICCTLHEVTSKNMENAKALADTGGIEKLVNITKGRGDRYSMKVVKAAAQVLNTLWQYRDLRTIYKKDGWNQNHFLTPVSTLERDRFKSQPTLPTSTTQLSPVNHPAASATSSPAMLGIREHRDVVKDYQRSQSTMQFYNYQGDISIHKNQYTGSGKPSYYYTSPTREEPRRTQPVYYTDEVGRRNYDTYRMYLQHPHGYDEPYLEEVITYPPAIDYSSQPHGLKATTNYVDFYASTRRPTLRPEQYPGSPDSWV</sequence>
<dbReference type="STRING" id="244447.ENSCSEP00000017041"/>
<feature type="region of interest" description="Disordered" evidence="11">
    <location>
        <begin position="1130"/>
        <end position="1159"/>
    </location>
</feature>
<dbReference type="PROSITE" id="PS50176">
    <property type="entry name" value="ARM_REPEAT"/>
    <property type="match status" value="3"/>
</dbReference>
<evidence type="ECO:0000313" key="14">
    <source>
        <dbReference type="Proteomes" id="UP000265120"/>
    </source>
</evidence>
<reference evidence="13 14" key="1">
    <citation type="journal article" date="2014" name="Nat. Genet.">
        <title>Whole-genome sequence of a flatfish provides insights into ZW sex chromosome evolution and adaptation to a benthic lifestyle.</title>
        <authorList>
            <person name="Chen S."/>
            <person name="Zhang G."/>
            <person name="Shao C."/>
            <person name="Huang Q."/>
            <person name="Liu G."/>
            <person name="Zhang P."/>
            <person name="Song W."/>
            <person name="An N."/>
            <person name="Chalopin D."/>
            <person name="Volff J.N."/>
            <person name="Hong Y."/>
            <person name="Li Q."/>
            <person name="Sha Z."/>
            <person name="Zhou H."/>
            <person name="Xie M."/>
            <person name="Yu Q."/>
            <person name="Liu Y."/>
            <person name="Xiang H."/>
            <person name="Wang N."/>
            <person name="Wu K."/>
            <person name="Yang C."/>
            <person name="Zhou Q."/>
            <person name="Liao X."/>
            <person name="Yang L."/>
            <person name="Hu Q."/>
            <person name="Zhang J."/>
            <person name="Meng L."/>
            <person name="Jin L."/>
            <person name="Tian Y."/>
            <person name="Lian J."/>
            <person name="Yang J."/>
            <person name="Miao G."/>
            <person name="Liu S."/>
            <person name="Liang Z."/>
            <person name="Yan F."/>
            <person name="Li Y."/>
            <person name="Sun B."/>
            <person name="Zhang H."/>
            <person name="Zhang J."/>
            <person name="Zhu Y."/>
            <person name="Du M."/>
            <person name="Zhao Y."/>
            <person name="Schartl M."/>
            <person name="Tang Q."/>
            <person name="Wang J."/>
        </authorList>
    </citation>
    <scope>NUCLEOTIDE SEQUENCE</scope>
</reference>
<feature type="compositionally biased region" description="Polar residues" evidence="11">
    <location>
        <begin position="547"/>
        <end position="557"/>
    </location>
</feature>
<dbReference type="FunCoup" id="A0A3P8VUP9">
    <property type="interactions" value="471"/>
</dbReference>
<feature type="region of interest" description="Disordered" evidence="11">
    <location>
        <begin position="544"/>
        <end position="567"/>
    </location>
</feature>
<evidence type="ECO:0000256" key="1">
    <source>
        <dbReference type="ARBA" id="ARBA00004282"/>
    </source>
</evidence>
<evidence type="ECO:0000256" key="3">
    <source>
        <dbReference type="ARBA" id="ARBA00022481"/>
    </source>
</evidence>
<feature type="transmembrane region" description="Helical" evidence="12">
    <location>
        <begin position="62"/>
        <end position="82"/>
    </location>
</feature>